<protein>
    <recommendedName>
        <fullName evidence="4">Energy-coupling factor transporter transmembrane protein EcfT</fullName>
    </recommendedName>
</protein>
<feature type="transmembrane region" description="Helical" evidence="1">
    <location>
        <begin position="15"/>
        <end position="36"/>
    </location>
</feature>
<sequence>MKKLDAFRAARKERYQALFTSRALFIAGLIMMAGFLFNPSPVLRVFQFLLFWFFAWLAGKKNNPLITLLIILGIVIFNLLVPYGQVLFSIGFFKITAGALLAGIQKAVTLEGLIMLSRVSIRQDLRLPGSFGAIIGESFRIFEQITERKHIITRKNIIGGIDQLMIELSNETVPENNTEKKRQRTGAAGIIILVFAVILAWLPWVLFLPVW</sequence>
<keyword evidence="3" id="KW-1185">Reference proteome</keyword>
<organism evidence="2 3">
    <name type="scientific">Breznakiella homolactica</name>
    <dbReference type="NCBI Taxonomy" id="2798577"/>
    <lineage>
        <taxon>Bacteria</taxon>
        <taxon>Pseudomonadati</taxon>
        <taxon>Spirochaetota</taxon>
        <taxon>Spirochaetia</taxon>
        <taxon>Spirochaetales</taxon>
        <taxon>Breznakiellaceae</taxon>
        <taxon>Breznakiella</taxon>
    </lineage>
</organism>
<dbReference type="KEGG" id="bhc:JFL75_02350"/>
<evidence type="ECO:0000256" key="1">
    <source>
        <dbReference type="SAM" id="Phobius"/>
    </source>
</evidence>
<proteinExistence type="predicted"/>
<keyword evidence="1" id="KW-0472">Membrane</keyword>
<dbReference type="RefSeq" id="WP_215627075.1">
    <property type="nucleotide sequence ID" value="NZ_CP067089.2"/>
</dbReference>
<dbReference type="AlphaFoldDB" id="A0A7T7XP20"/>
<name>A0A7T7XP20_9SPIR</name>
<accession>A0A7T7XP20</accession>
<feature type="transmembrane region" description="Helical" evidence="1">
    <location>
        <begin position="187"/>
        <end position="207"/>
    </location>
</feature>
<evidence type="ECO:0000313" key="2">
    <source>
        <dbReference type="EMBL" id="QQO09772.1"/>
    </source>
</evidence>
<dbReference type="Proteomes" id="UP000595917">
    <property type="component" value="Chromosome"/>
</dbReference>
<keyword evidence="1" id="KW-1133">Transmembrane helix</keyword>
<feature type="transmembrane region" description="Helical" evidence="1">
    <location>
        <begin position="65"/>
        <end position="83"/>
    </location>
</feature>
<evidence type="ECO:0008006" key="4">
    <source>
        <dbReference type="Google" id="ProtNLM"/>
    </source>
</evidence>
<gene>
    <name evidence="2" type="ORF">JFL75_02350</name>
</gene>
<evidence type="ECO:0000313" key="3">
    <source>
        <dbReference type="Proteomes" id="UP000595917"/>
    </source>
</evidence>
<reference evidence="2" key="1">
    <citation type="submission" date="2021-01" db="EMBL/GenBank/DDBJ databases">
        <title>Description of Breznakiella homolactica.</title>
        <authorList>
            <person name="Song Y."/>
            <person name="Brune A."/>
        </authorList>
    </citation>
    <scope>NUCLEOTIDE SEQUENCE</scope>
    <source>
        <strain evidence="2">RmG30</strain>
    </source>
</reference>
<dbReference type="EMBL" id="CP067089">
    <property type="protein sequence ID" value="QQO09772.1"/>
    <property type="molecule type" value="Genomic_DNA"/>
</dbReference>
<keyword evidence="1" id="KW-0812">Transmembrane</keyword>